<sequence>MSETQLREPIPGSLEEDGFPIEGEIVVEGAADPVLAFVERFRVPICVLLVLAAFGSFFLARPHFSDPQTYTSITQTIDEKKANVTAMIASSTALSAGISALPDDTGSALSDKLMDMSASLGIVLGVLYLEKYLLTVFGVVTFGGLIPIAALLAVCAVVLRRSVFAAGFANFAIRLTVVGIVLVLIVPASVAVTDMFDQTYQLSIEAQQAEAAAEAAAEAEARSEEGFDIVDFIVNIPSNVADGVTGAIEGFTQQVNNLIEQFALMIVTSCVIPILVLLAFFLGAKMLLGINVSVPMGAMAARGKRLSSGWGSAARSAKDGIREAVKKRRN</sequence>
<comment type="caution">
    <text evidence="2">The sequence shown here is derived from an EMBL/GenBank/DDBJ whole genome shotgun (WGS) entry which is preliminary data.</text>
</comment>
<keyword evidence="1" id="KW-0472">Membrane</keyword>
<keyword evidence="1" id="KW-0812">Transmembrane</keyword>
<keyword evidence="3" id="KW-1185">Reference proteome</keyword>
<evidence type="ECO:0000313" key="2">
    <source>
        <dbReference type="EMBL" id="MBE5023978.1"/>
    </source>
</evidence>
<reference evidence="2 3" key="1">
    <citation type="submission" date="2020-10" db="EMBL/GenBank/DDBJ databases">
        <title>ChiBAC.</title>
        <authorList>
            <person name="Zenner C."/>
            <person name="Hitch T.C.A."/>
            <person name="Clavel T."/>
        </authorList>
    </citation>
    <scope>NUCLEOTIDE SEQUENCE [LARGE SCALE GENOMIC DNA]</scope>
    <source>
        <strain evidence="2 3">DSM 107455</strain>
    </source>
</reference>
<dbReference type="Proteomes" id="UP001194273">
    <property type="component" value="Unassembled WGS sequence"/>
</dbReference>
<evidence type="ECO:0000256" key="1">
    <source>
        <dbReference type="SAM" id="Phobius"/>
    </source>
</evidence>
<feature type="transmembrane region" description="Helical" evidence="1">
    <location>
        <begin position="135"/>
        <end position="159"/>
    </location>
</feature>
<dbReference type="EMBL" id="JADCJZ010000001">
    <property type="protein sequence ID" value="MBE5023978.1"/>
    <property type="molecule type" value="Genomic_DNA"/>
</dbReference>
<dbReference type="RefSeq" id="WP_193529377.1">
    <property type="nucleotide sequence ID" value="NZ_JADCJZ010000001.1"/>
</dbReference>
<proteinExistence type="predicted"/>
<name>A0ABR9QSC0_9ACTN</name>
<gene>
    <name evidence="2" type="ORF">INF26_03820</name>
</gene>
<accession>A0ABR9QSC0</accession>
<feature type="transmembrane region" description="Helical" evidence="1">
    <location>
        <begin position="262"/>
        <end position="282"/>
    </location>
</feature>
<feature type="transmembrane region" description="Helical" evidence="1">
    <location>
        <begin position="45"/>
        <end position="64"/>
    </location>
</feature>
<evidence type="ECO:0000313" key="3">
    <source>
        <dbReference type="Proteomes" id="UP001194273"/>
    </source>
</evidence>
<organism evidence="2 3">
    <name type="scientific">Thermophilibacter gallinarum</name>
    <dbReference type="NCBI Taxonomy" id="2779357"/>
    <lineage>
        <taxon>Bacteria</taxon>
        <taxon>Bacillati</taxon>
        <taxon>Actinomycetota</taxon>
        <taxon>Coriobacteriia</taxon>
        <taxon>Coriobacteriales</taxon>
        <taxon>Atopobiaceae</taxon>
        <taxon>Thermophilibacter</taxon>
    </lineage>
</organism>
<protein>
    <submittedName>
        <fullName evidence="2">Uncharacterized protein</fullName>
    </submittedName>
</protein>
<keyword evidence="1" id="KW-1133">Transmembrane helix</keyword>
<feature type="transmembrane region" description="Helical" evidence="1">
    <location>
        <begin position="171"/>
        <end position="192"/>
    </location>
</feature>